<sequence>MNELKDKSELNMSAAEKMFECSYYDSVCHSAYYACLQLMSHKLIRKGVGLDRQWSIASSQYGGNSHKALLSEIKKHLRISDYKDEKRYKNNILKLKEMRERSDYKLFRISKEESENCINMAKFVIGIINTIRT</sequence>
<gene>
    <name evidence="2" type="ORF">H9824_10935</name>
</gene>
<dbReference type="Pfam" id="PF05168">
    <property type="entry name" value="HEPN"/>
    <property type="match status" value="1"/>
</dbReference>
<reference evidence="2" key="2">
    <citation type="submission" date="2021-04" db="EMBL/GenBank/DDBJ databases">
        <authorList>
            <person name="Gilroy R."/>
        </authorList>
    </citation>
    <scope>NUCLEOTIDE SEQUENCE</scope>
    <source>
        <strain evidence="2">Gambia2-208</strain>
    </source>
</reference>
<comment type="caution">
    <text evidence="2">The sequence shown here is derived from an EMBL/GenBank/DDBJ whole genome shotgun (WGS) entry which is preliminary data.</text>
</comment>
<name>A0A9D2CM75_9BACE</name>
<accession>A0A9D2CM75</accession>
<dbReference type="AlphaFoldDB" id="A0A9D2CM75"/>
<evidence type="ECO:0000313" key="2">
    <source>
        <dbReference type="EMBL" id="HIY89200.1"/>
    </source>
</evidence>
<evidence type="ECO:0000259" key="1">
    <source>
        <dbReference type="Pfam" id="PF05168"/>
    </source>
</evidence>
<feature type="domain" description="HEPN" evidence="1">
    <location>
        <begin position="2"/>
        <end position="128"/>
    </location>
</feature>
<organism evidence="2 3">
    <name type="scientific">Candidatus Bacteroides pullicola</name>
    <dbReference type="NCBI Taxonomy" id="2838475"/>
    <lineage>
        <taxon>Bacteria</taxon>
        <taxon>Pseudomonadati</taxon>
        <taxon>Bacteroidota</taxon>
        <taxon>Bacteroidia</taxon>
        <taxon>Bacteroidales</taxon>
        <taxon>Bacteroidaceae</taxon>
        <taxon>Bacteroides</taxon>
    </lineage>
</organism>
<evidence type="ECO:0000313" key="3">
    <source>
        <dbReference type="Proteomes" id="UP000886851"/>
    </source>
</evidence>
<dbReference type="Gene3D" id="1.20.120.330">
    <property type="entry name" value="Nucleotidyltransferases domain 2"/>
    <property type="match status" value="1"/>
</dbReference>
<dbReference type="EMBL" id="DXCV01000071">
    <property type="protein sequence ID" value="HIY89200.1"/>
    <property type="molecule type" value="Genomic_DNA"/>
</dbReference>
<protein>
    <submittedName>
        <fullName evidence="2">HEPN domain-containing protein</fullName>
    </submittedName>
</protein>
<dbReference type="Proteomes" id="UP000886851">
    <property type="component" value="Unassembled WGS sequence"/>
</dbReference>
<dbReference type="InterPro" id="IPR007842">
    <property type="entry name" value="HEPN_dom"/>
</dbReference>
<reference evidence="2" key="1">
    <citation type="journal article" date="2021" name="PeerJ">
        <title>Extensive microbial diversity within the chicken gut microbiome revealed by metagenomics and culture.</title>
        <authorList>
            <person name="Gilroy R."/>
            <person name="Ravi A."/>
            <person name="Getino M."/>
            <person name="Pursley I."/>
            <person name="Horton D.L."/>
            <person name="Alikhan N.F."/>
            <person name="Baker D."/>
            <person name="Gharbi K."/>
            <person name="Hall N."/>
            <person name="Watson M."/>
            <person name="Adriaenssens E.M."/>
            <person name="Foster-Nyarko E."/>
            <person name="Jarju S."/>
            <person name="Secka A."/>
            <person name="Antonio M."/>
            <person name="Oren A."/>
            <person name="Chaudhuri R.R."/>
            <person name="La Ragione R."/>
            <person name="Hildebrand F."/>
            <person name="Pallen M.J."/>
        </authorList>
    </citation>
    <scope>NUCLEOTIDE SEQUENCE</scope>
    <source>
        <strain evidence="2">Gambia2-208</strain>
    </source>
</reference>
<proteinExistence type="predicted"/>